<evidence type="ECO:0000313" key="1">
    <source>
        <dbReference type="EMBL" id="MCD9874855.1"/>
    </source>
</evidence>
<protein>
    <submittedName>
        <fullName evidence="1">Uncharacterized protein</fullName>
    </submittedName>
</protein>
<evidence type="ECO:0000313" key="2">
    <source>
        <dbReference type="Proteomes" id="UP001108029"/>
    </source>
</evidence>
<dbReference type="AlphaFoldDB" id="A0A9Q3VPZ0"/>
<comment type="caution">
    <text evidence="1">The sequence shown here is derived from an EMBL/GenBank/DDBJ whole genome shotgun (WGS) entry which is preliminary data.</text>
</comment>
<gene>
    <name evidence="1" type="ORF">LJ657_14415</name>
</gene>
<dbReference type="RefSeq" id="WP_232648983.1">
    <property type="nucleotide sequence ID" value="NZ_JAJSBI010000006.1"/>
</dbReference>
<dbReference type="Proteomes" id="UP001108029">
    <property type="component" value="Unassembled WGS sequence"/>
</dbReference>
<organism evidence="1 2">
    <name type="scientific">Streptomyces guryensis</name>
    <dbReference type="NCBI Taxonomy" id="2886947"/>
    <lineage>
        <taxon>Bacteria</taxon>
        <taxon>Bacillati</taxon>
        <taxon>Actinomycetota</taxon>
        <taxon>Actinomycetes</taxon>
        <taxon>Kitasatosporales</taxon>
        <taxon>Streptomycetaceae</taxon>
        <taxon>Streptomyces</taxon>
    </lineage>
</organism>
<keyword evidence="2" id="KW-1185">Reference proteome</keyword>
<dbReference type="EMBL" id="JAJSBI010000006">
    <property type="protein sequence ID" value="MCD9874855.1"/>
    <property type="molecule type" value="Genomic_DNA"/>
</dbReference>
<proteinExistence type="predicted"/>
<accession>A0A9Q3VPZ0</accession>
<name>A0A9Q3VPZ0_9ACTN</name>
<reference evidence="1" key="1">
    <citation type="submission" date="2021-12" db="EMBL/GenBank/DDBJ databases">
        <authorList>
            <person name="Lee J.-H."/>
            <person name="Kim S.-B."/>
        </authorList>
    </citation>
    <scope>NUCLEOTIDE SEQUENCE</scope>
    <source>
        <strain evidence="1">NR30</strain>
    </source>
</reference>
<sequence length="47" mass="4848">MFNAALRAAVEHYAWRTAGAEPDRATAGAELTATMRSALTVAAEGLG</sequence>